<organism evidence="1 2">
    <name type="scientific">Bradyrhizobium denitrificans</name>
    <dbReference type="NCBI Taxonomy" id="2734912"/>
    <lineage>
        <taxon>Bacteria</taxon>
        <taxon>Pseudomonadati</taxon>
        <taxon>Pseudomonadota</taxon>
        <taxon>Alphaproteobacteria</taxon>
        <taxon>Hyphomicrobiales</taxon>
        <taxon>Nitrobacteraceae</taxon>
        <taxon>Bradyrhizobium</taxon>
    </lineage>
</organism>
<evidence type="ECO:0000313" key="1">
    <source>
        <dbReference type="EMBL" id="MBR1135949.1"/>
    </source>
</evidence>
<reference evidence="2" key="1">
    <citation type="journal article" date="2021" name="ISME J.">
        <title>Evolutionary origin and ecological implication of a unique nif island in free-living Bradyrhizobium lineages.</title>
        <authorList>
            <person name="Tao J."/>
        </authorList>
    </citation>
    <scope>NUCLEOTIDE SEQUENCE [LARGE SCALE GENOMIC DNA]</scope>
    <source>
        <strain evidence="2">SZCCT0094</strain>
    </source>
</reference>
<comment type="caution">
    <text evidence="1">The sequence shown here is derived from an EMBL/GenBank/DDBJ whole genome shotgun (WGS) entry which is preliminary data.</text>
</comment>
<sequence length="127" mass="13507">MSLKDSWLDRTNCDAKVDGVALPRLLPGTYAYVDRPAGAHHVVATQLLFPGESYLDFTTEPGKTYFYSIRPSERSRAMQGGGIAFGLVGMGVMAAASSGADNKGPVDFVPLQEGQAKTALAELLQAE</sequence>
<name>A0ABS5G3T6_9BRAD</name>
<dbReference type="Proteomes" id="UP001314635">
    <property type="component" value="Unassembled WGS sequence"/>
</dbReference>
<evidence type="ECO:0000313" key="2">
    <source>
        <dbReference type="Proteomes" id="UP001314635"/>
    </source>
</evidence>
<keyword evidence="2" id="KW-1185">Reference proteome</keyword>
<dbReference type="EMBL" id="JAFCLK010000007">
    <property type="protein sequence ID" value="MBR1135949.1"/>
    <property type="molecule type" value="Genomic_DNA"/>
</dbReference>
<gene>
    <name evidence="1" type="ORF">JQ619_09225</name>
</gene>
<protein>
    <recommendedName>
        <fullName evidence="3">DUF2846 domain-containing protein</fullName>
    </recommendedName>
</protein>
<evidence type="ECO:0008006" key="3">
    <source>
        <dbReference type="Google" id="ProtNLM"/>
    </source>
</evidence>
<accession>A0ABS5G3T6</accession>
<proteinExistence type="predicted"/>